<dbReference type="PROSITE" id="PS50110">
    <property type="entry name" value="RESPONSE_REGULATORY"/>
    <property type="match status" value="1"/>
</dbReference>
<dbReference type="InterPro" id="IPR001789">
    <property type="entry name" value="Sig_transdc_resp-reg_receiver"/>
</dbReference>
<dbReference type="SUPFAM" id="SSF52172">
    <property type="entry name" value="CheY-like"/>
    <property type="match status" value="1"/>
</dbReference>
<dbReference type="EMBL" id="JACHEU010000002">
    <property type="protein sequence ID" value="MBB6013453.1"/>
    <property type="molecule type" value="Genomic_DNA"/>
</dbReference>
<accession>A0A7W9S5P0</accession>
<dbReference type="AlphaFoldDB" id="A0A7W9S5P0"/>
<proteinExistence type="predicted"/>
<organism evidence="3 4">
    <name type="scientific">Aquamicrobium lusatiense</name>
    <dbReference type="NCBI Taxonomy" id="89772"/>
    <lineage>
        <taxon>Bacteria</taxon>
        <taxon>Pseudomonadati</taxon>
        <taxon>Pseudomonadota</taxon>
        <taxon>Alphaproteobacteria</taxon>
        <taxon>Hyphomicrobiales</taxon>
        <taxon>Phyllobacteriaceae</taxon>
        <taxon>Aquamicrobium</taxon>
    </lineage>
</organism>
<dbReference type="Gene3D" id="3.40.50.2300">
    <property type="match status" value="1"/>
</dbReference>
<sequence length="65" mass="7171">MSTPDLIRAIRSIQGAVTPRILLSLVEMDVAAIMRARRAGADSYLLKPFVREQLLGSFRTIEIAA</sequence>
<comment type="caution">
    <text evidence="3">The sequence shown here is derived from an EMBL/GenBank/DDBJ whole genome shotgun (WGS) entry which is preliminary data.</text>
</comment>
<name>A0A7W9S5P0_9HYPH</name>
<dbReference type="GO" id="GO:0000160">
    <property type="term" value="P:phosphorelay signal transduction system"/>
    <property type="evidence" value="ECO:0007669"/>
    <property type="project" value="InterPro"/>
</dbReference>
<protein>
    <submittedName>
        <fullName evidence="3">DNA-binding response OmpR family regulator</fullName>
    </submittedName>
</protein>
<feature type="domain" description="Response regulatory" evidence="2">
    <location>
        <begin position="1"/>
        <end position="62"/>
    </location>
</feature>
<comment type="caution">
    <text evidence="1">Lacks conserved residue(s) required for the propagation of feature annotation.</text>
</comment>
<evidence type="ECO:0000313" key="4">
    <source>
        <dbReference type="Proteomes" id="UP000533306"/>
    </source>
</evidence>
<dbReference type="InterPro" id="IPR011006">
    <property type="entry name" value="CheY-like_superfamily"/>
</dbReference>
<keyword evidence="3" id="KW-0238">DNA-binding</keyword>
<evidence type="ECO:0000256" key="1">
    <source>
        <dbReference type="PROSITE-ProRule" id="PRU00169"/>
    </source>
</evidence>
<gene>
    <name evidence="3" type="ORF">HNR59_002842</name>
</gene>
<dbReference type="GO" id="GO:0003677">
    <property type="term" value="F:DNA binding"/>
    <property type="evidence" value="ECO:0007669"/>
    <property type="project" value="UniProtKB-KW"/>
</dbReference>
<evidence type="ECO:0000313" key="3">
    <source>
        <dbReference type="EMBL" id="MBB6013453.1"/>
    </source>
</evidence>
<reference evidence="3 4" key="1">
    <citation type="submission" date="2020-08" db="EMBL/GenBank/DDBJ databases">
        <title>Genomic Encyclopedia of Type Strains, Phase IV (KMG-IV): sequencing the most valuable type-strain genomes for metagenomic binning, comparative biology and taxonomic classification.</title>
        <authorList>
            <person name="Goeker M."/>
        </authorList>
    </citation>
    <scope>NUCLEOTIDE SEQUENCE [LARGE SCALE GENOMIC DNA]</scope>
    <source>
        <strain evidence="3 4">DSM 11099</strain>
    </source>
</reference>
<dbReference type="Proteomes" id="UP000533306">
    <property type="component" value="Unassembled WGS sequence"/>
</dbReference>
<keyword evidence="4" id="KW-1185">Reference proteome</keyword>
<evidence type="ECO:0000259" key="2">
    <source>
        <dbReference type="PROSITE" id="PS50110"/>
    </source>
</evidence>